<evidence type="ECO:0000256" key="5">
    <source>
        <dbReference type="ARBA" id="ARBA00022776"/>
    </source>
</evidence>
<dbReference type="InterPro" id="IPR015943">
    <property type="entry name" value="WD40/YVTN_repeat-like_dom_sf"/>
</dbReference>
<comment type="caution">
    <text evidence="10">The sequence shown here is derived from an EMBL/GenBank/DDBJ whole genome shotgun (WGS) entry which is preliminary data.</text>
</comment>
<feature type="domain" description="CDC20/Fizzy WD40" evidence="9">
    <location>
        <begin position="157"/>
        <end position="494"/>
    </location>
</feature>
<gene>
    <name evidence="10" type="primary">cdc20</name>
    <name evidence="10" type="ORF">Hypma_001078</name>
</gene>
<dbReference type="AlphaFoldDB" id="A0A369JEB2"/>
<dbReference type="STRING" id="39966.A0A369JEB2"/>
<organism evidence="10 11">
    <name type="scientific">Hypsizygus marmoreus</name>
    <name type="common">White beech mushroom</name>
    <name type="synonym">Agaricus marmoreus</name>
    <dbReference type="NCBI Taxonomy" id="39966"/>
    <lineage>
        <taxon>Eukaryota</taxon>
        <taxon>Fungi</taxon>
        <taxon>Dikarya</taxon>
        <taxon>Basidiomycota</taxon>
        <taxon>Agaricomycotina</taxon>
        <taxon>Agaricomycetes</taxon>
        <taxon>Agaricomycetidae</taxon>
        <taxon>Agaricales</taxon>
        <taxon>Tricholomatineae</taxon>
        <taxon>Lyophyllaceae</taxon>
        <taxon>Hypsizygus</taxon>
    </lineage>
</organism>
<evidence type="ECO:0000259" key="9">
    <source>
        <dbReference type="Pfam" id="PF24807"/>
    </source>
</evidence>
<name>A0A369JEB2_HYPMA</name>
<feature type="region of interest" description="Disordered" evidence="8">
    <location>
        <begin position="1"/>
        <end position="23"/>
    </location>
</feature>
<evidence type="ECO:0000256" key="8">
    <source>
        <dbReference type="SAM" id="MobiDB-lite"/>
    </source>
</evidence>
<dbReference type="Proteomes" id="UP000076154">
    <property type="component" value="Unassembled WGS sequence"/>
</dbReference>
<reference evidence="10" key="1">
    <citation type="submission" date="2018-04" db="EMBL/GenBank/DDBJ databases">
        <title>Whole genome sequencing of Hypsizygus marmoreus.</title>
        <authorList>
            <person name="Choi I.-G."/>
            <person name="Min B."/>
            <person name="Kim J.-G."/>
            <person name="Kim S."/>
            <person name="Oh Y.-L."/>
            <person name="Kong W.-S."/>
            <person name="Park H."/>
            <person name="Jeong J."/>
            <person name="Song E.-S."/>
        </authorList>
    </citation>
    <scope>NUCLEOTIDE SEQUENCE [LARGE SCALE GENOMIC DNA]</scope>
    <source>
        <strain evidence="10">51987-8</strain>
    </source>
</reference>
<keyword evidence="2 7" id="KW-0853">WD repeat</keyword>
<dbReference type="PANTHER" id="PTHR19918">
    <property type="entry name" value="CELL DIVISION CYCLE 20 CDC20 FIZZY -RELATED"/>
    <property type="match status" value="1"/>
</dbReference>
<evidence type="ECO:0000313" key="10">
    <source>
        <dbReference type="EMBL" id="RDB17754.1"/>
    </source>
</evidence>
<feature type="repeat" description="WD" evidence="7">
    <location>
        <begin position="293"/>
        <end position="334"/>
    </location>
</feature>
<dbReference type="PROSITE" id="PS50082">
    <property type="entry name" value="WD_REPEATS_2"/>
    <property type="match status" value="1"/>
</dbReference>
<keyword evidence="6" id="KW-0131">Cell cycle</keyword>
<feature type="compositionally biased region" description="Low complexity" evidence="8">
    <location>
        <begin position="420"/>
        <end position="431"/>
    </location>
</feature>
<dbReference type="GO" id="GO:1990757">
    <property type="term" value="F:ubiquitin ligase activator activity"/>
    <property type="evidence" value="ECO:0007669"/>
    <property type="project" value="TreeGrafter"/>
</dbReference>
<evidence type="ECO:0000256" key="2">
    <source>
        <dbReference type="ARBA" id="ARBA00022574"/>
    </source>
</evidence>
<accession>A0A369JEB2</accession>
<proteinExistence type="inferred from homology"/>
<keyword evidence="4" id="KW-0677">Repeat</keyword>
<dbReference type="GO" id="GO:0031145">
    <property type="term" value="P:anaphase-promoting complex-dependent catabolic process"/>
    <property type="evidence" value="ECO:0007669"/>
    <property type="project" value="TreeGrafter"/>
</dbReference>
<evidence type="ECO:0000256" key="6">
    <source>
        <dbReference type="ARBA" id="ARBA00023306"/>
    </source>
</evidence>
<feature type="region of interest" description="Disordered" evidence="8">
    <location>
        <begin position="419"/>
        <end position="440"/>
    </location>
</feature>
<dbReference type="InParanoid" id="A0A369JEB2"/>
<dbReference type="GO" id="GO:1905786">
    <property type="term" value="P:positive regulation of anaphase-promoting complex-dependent catabolic process"/>
    <property type="evidence" value="ECO:0007669"/>
    <property type="project" value="TreeGrafter"/>
</dbReference>
<dbReference type="OrthoDB" id="10263272at2759"/>
<evidence type="ECO:0000256" key="7">
    <source>
        <dbReference type="PROSITE-ProRule" id="PRU00221"/>
    </source>
</evidence>
<comment type="similarity">
    <text evidence="1">Belongs to the WD repeat CDC20/Fizzy family.</text>
</comment>
<dbReference type="GO" id="GO:0005680">
    <property type="term" value="C:anaphase-promoting complex"/>
    <property type="evidence" value="ECO:0007669"/>
    <property type="project" value="TreeGrafter"/>
</dbReference>
<protein>
    <submittedName>
        <fullName evidence="10">Anaphase-promoting complex subunit cdc20</fullName>
    </submittedName>
</protein>
<evidence type="ECO:0000256" key="3">
    <source>
        <dbReference type="ARBA" id="ARBA00022618"/>
    </source>
</evidence>
<dbReference type="SUPFAM" id="SSF50978">
    <property type="entry name" value="WD40 repeat-like"/>
    <property type="match status" value="1"/>
</dbReference>
<dbReference type="GO" id="GO:0051301">
    <property type="term" value="P:cell division"/>
    <property type="evidence" value="ECO:0007669"/>
    <property type="project" value="UniProtKB-KW"/>
</dbReference>
<dbReference type="EMBL" id="LUEZ02000110">
    <property type="protein sequence ID" value="RDB17754.1"/>
    <property type="molecule type" value="Genomic_DNA"/>
</dbReference>
<keyword evidence="11" id="KW-1185">Reference proteome</keyword>
<dbReference type="GO" id="GO:0010997">
    <property type="term" value="F:anaphase-promoting complex binding"/>
    <property type="evidence" value="ECO:0007669"/>
    <property type="project" value="InterPro"/>
</dbReference>
<dbReference type="SMART" id="SM00320">
    <property type="entry name" value="WD40"/>
    <property type="match status" value="5"/>
</dbReference>
<evidence type="ECO:0000256" key="4">
    <source>
        <dbReference type="ARBA" id="ARBA00022737"/>
    </source>
</evidence>
<dbReference type="Pfam" id="PF24807">
    <property type="entry name" value="WD40_CDC20-Fz"/>
    <property type="match status" value="1"/>
</dbReference>
<dbReference type="InterPro" id="IPR001680">
    <property type="entry name" value="WD40_rpt"/>
</dbReference>
<dbReference type="InterPro" id="IPR036322">
    <property type="entry name" value="WD40_repeat_dom_sf"/>
</dbReference>
<dbReference type="PROSITE" id="PS50294">
    <property type="entry name" value="WD_REPEATS_REGION"/>
    <property type="match status" value="1"/>
</dbReference>
<dbReference type="InterPro" id="IPR056150">
    <property type="entry name" value="WD40_CDC20-Fz"/>
</dbReference>
<dbReference type="Gene3D" id="2.130.10.10">
    <property type="entry name" value="YVTN repeat-like/Quinoprotein amine dehydrogenase"/>
    <property type="match status" value="1"/>
</dbReference>
<dbReference type="InterPro" id="IPR033010">
    <property type="entry name" value="Cdc20/Fizzy"/>
</dbReference>
<keyword evidence="3" id="KW-0132">Cell division</keyword>
<evidence type="ECO:0000313" key="11">
    <source>
        <dbReference type="Proteomes" id="UP000076154"/>
    </source>
</evidence>
<sequence length="516" mass="56614">MSLNEMSPIGPCATETPLPPRKRVSSYASVSNFSSAKRRRISMVGGDLMLQPDYEGGSALRPTNSVDRFIPSRPKNAIPLNVTPRTNRISRQFGLSDSRVLNFKDNQENIASSSRDDSNMFSLLRRSASSLFHTPPRPRPTSVTENLTKRKQCVLTLDGPGISKDPQAYPITWSKQNLIAVACGNDVFYQNLNSRVVSHLFKLEVAQPGELRSIEWAGKGRETILAAGSSTGVVQVWDAGEGRGAGSFRRMWREGQAMGVGGLDWNDDVLAVGSHDGTISLFDIRMKGEARQVPAHKGKVLGLKWSTDGRMVASSDDLGMVYIWDKRAGKQLLDEGTQGAKMRHRGPVKALAWCPWKPDLLATGSIYPEGKIRIWSSSAPATSPTPLSTISLDTSVLSLHWSPHCKELLSTHGSSFEAIPRPARSSSSAQVPPRPQLNPVPSPLMNSIAVHEYPSGKRLLTLTAHFGPVTHSCLGPQGENLFTVCPKEETIKMWHVWSKRTKAAKRESAFDKCTIR</sequence>
<keyword evidence="5" id="KW-0498">Mitosis</keyword>
<evidence type="ECO:0000256" key="1">
    <source>
        <dbReference type="ARBA" id="ARBA00006445"/>
    </source>
</evidence>
<dbReference type="PANTHER" id="PTHR19918:SF8">
    <property type="entry name" value="FI02843P"/>
    <property type="match status" value="1"/>
</dbReference>